<accession>A0A3S0ZGG9</accession>
<dbReference type="EMBL" id="RQTK01000611">
    <property type="protein sequence ID" value="RUS77087.1"/>
    <property type="molecule type" value="Genomic_DNA"/>
</dbReference>
<evidence type="ECO:0000313" key="2">
    <source>
        <dbReference type="EMBL" id="RUS77087.1"/>
    </source>
</evidence>
<dbReference type="AlphaFoldDB" id="A0A3S0ZGG9"/>
<evidence type="ECO:0000256" key="1">
    <source>
        <dbReference type="SAM" id="MobiDB-lite"/>
    </source>
</evidence>
<reference evidence="2 3" key="1">
    <citation type="submission" date="2019-01" db="EMBL/GenBank/DDBJ databases">
        <title>A draft genome assembly of the solar-powered sea slug Elysia chlorotica.</title>
        <authorList>
            <person name="Cai H."/>
            <person name="Li Q."/>
            <person name="Fang X."/>
            <person name="Li J."/>
            <person name="Curtis N.E."/>
            <person name="Altenburger A."/>
            <person name="Shibata T."/>
            <person name="Feng M."/>
            <person name="Maeda T."/>
            <person name="Schwartz J.A."/>
            <person name="Shigenobu S."/>
            <person name="Lundholm N."/>
            <person name="Nishiyama T."/>
            <person name="Yang H."/>
            <person name="Hasebe M."/>
            <person name="Li S."/>
            <person name="Pierce S.K."/>
            <person name="Wang J."/>
        </authorList>
    </citation>
    <scope>NUCLEOTIDE SEQUENCE [LARGE SCALE GENOMIC DNA]</scope>
    <source>
        <strain evidence="2">EC2010</strain>
        <tissue evidence="2">Whole organism of an adult</tissue>
    </source>
</reference>
<dbReference type="PANTHER" id="PTHR21580">
    <property type="entry name" value="SHIPPO-1-RELATED"/>
    <property type="match status" value="1"/>
</dbReference>
<dbReference type="InterPro" id="IPR010736">
    <property type="entry name" value="SHIPPO-rpt"/>
</dbReference>
<gene>
    <name evidence="2" type="ORF">EGW08_015142</name>
</gene>
<dbReference type="Proteomes" id="UP000271974">
    <property type="component" value="Unassembled WGS sequence"/>
</dbReference>
<dbReference type="Pfam" id="PF07004">
    <property type="entry name" value="SHIPPO-rpt"/>
    <property type="match status" value="3"/>
</dbReference>
<name>A0A3S0ZGG9_ELYCH</name>
<dbReference type="OrthoDB" id="429991at2759"/>
<dbReference type="InterPro" id="IPR051291">
    <property type="entry name" value="CIMAP"/>
</dbReference>
<evidence type="ECO:0000313" key="3">
    <source>
        <dbReference type="Proteomes" id="UP000271974"/>
    </source>
</evidence>
<keyword evidence="3" id="KW-1185">Reference proteome</keyword>
<feature type="non-terminal residue" evidence="2">
    <location>
        <position position="382"/>
    </location>
</feature>
<organism evidence="2 3">
    <name type="scientific">Elysia chlorotica</name>
    <name type="common">Eastern emerald elysia</name>
    <name type="synonym">Sea slug</name>
    <dbReference type="NCBI Taxonomy" id="188477"/>
    <lineage>
        <taxon>Eukaryota</taxon>
        <taxon>Metazoa</taxon>
        <taxon>Spiralia</taxon>
        <taxon>Lophotrochozoa</taxon>
        <taxon>Mollusca</taxon>
        <taxon>Gastropoda</taxon>
        <taxon>Heterobranchia</taxon>
        <taxon>Euthyneura</taxon>
        <taxon>Panpulmonata</taxon>
        <taxon>Sacoglossa</taxon>
        <taxon>Placobranchoidea</taxon>
        <taxon>Plakobranchidae</taxon>
        <taxon>Elysia</taxon>
    </lineage>
</organism>
<sequence>MSTIELELNEEEKAQLLASLTMGVSESSISTETPVNRLSVKNTKEAFIGPPRPVNRDGMGRYIPKPGGKPLSTMDMPSPGPGAFDPKYHFVQKKYPEYSMGEGISFRKKRKGVPAPNKYNMTQSMVWGKCKTITIKGRYPSKTRYLGPGPAAHVKLQTSLGGPKHTMRALPKFGLIHGFVSSIASVPDPSVPGPCYFPCHDEWLQKPQTFGLKPEVKNRGKHPAPNRYRPKVEPTGPQYGLRGRLKNREPDLTPGPSDYKVKRTMPEIKGITLGIKHAVIKDKNPTPGPDAYNRDRKSLTDPGYTLKYRWFDRAEEIYPGPGHYKMKKDPTVKDSPAYTIKPPWPDLCPNKEFPGPGHYEVSAPRLDKGRSIGLRLQPDMPA</sequence>
<comment type="caution">
    <text evidence="2">The sequence shown here is derived from an EMBL/GenBank/DDBJ whole genome shotgun (WGS) entry which is preliminary data.</text>
</comment>
<protein>
    <submittedName>
        <fullName evidence="2">Uncharacterized protein</fullName>
    </submittedName>
</protein>
<proteinExistence type="predicted"/>
<feature type="region of interest" description="Disordered" evidence="1">
    <location>
        <begin position="213"/>
        <end position="261"/>
    </location>
</feature>